<dbReference type="AlphaFoldDB" id="J9VPA8"/>
<name>J9VPA8_CRYN9</name>
<organism evidence="1 2">
    <name type="scientific">Cryptococcus neoformans (strain H99 / ATCC 208821 / CBS 10515 / FGSC 9487)</name>
    <name type="common">Cryptococcus neoformans var. grubii serotype A</name>
    <dbReference type="NCBI Taxonomy" id="235443"/>
    <lineage>
        <taxon>Eukaryota</taxon>
        <taxon>Fungi</taxon>
        <taxon>Dikarya</taxon>
        <taxon>Basidiomycota</taxon>
        <taxon>Agaricomycotina</taxon>
        <taxon>Tremellomycetes</taxon>
        <taxon>Tremellales</taxon>
        <taxon>Cryptococcaceae</taxon>
        <taxon>Cryptococcus</taxon>
        <taxon>Cryptococcus neoformans species complex</taxon>
    </lineage>
</organism>
<evidence type="ECO:0000313" key="2">
    <source>
        <dbReference type="Proteomes" id="UP000010091"/>
    </source>
</evidence>
<dbReference type="EMBL" id="CP003824">
    <property type="protein sequence ID" value="AFR95266.2"/>
    <property type="molecule type" value="Genomic_DNA"/>
</dbReference>
<evidence type="ECO:0000313" key="1">
    <source>
        <dbReference type="EMBL" id="AFR95266.2"/>
    </source>
</evidence>
<dbReference type="KEGG" id="cng:CNAG_07456"/>
<dbReference type="HOGENOM" id="CLU_1594461_0_0_1"/>
<dbReference type="VEuPathDB" id="FungiDB:CNAG_07456"/>
<dbReference type="GeneID" id="23890301"/>
<keyword evidence="2" id="KW-1185">Reference proteome</keyword>
<proteinExistence type="predicted"/>
<sequence length="167" mass="18831">MDEELDVNEEIWTWSSVCVPLPILLERIHSRSWEASKPWIGWRIYAICRSNCLLFLQRIKTDADEASKPRSRFSVVHTPSTAIVFLVVSRSKGIEIENHDYQASFLALGCLLSSNLSFPLFTITRDSTISNPLSSSSTFPHTASSPGLCLILSLSPRKSMSSTVRRW</sequence>
<protein>
    <submittedName>
        <fullName evidence="1">Uncharacterized protein</fullName>
    </submittedName>
</protein>
<accession>J9VPA8</accession>
<dbReference type="Proteomes" id="UP000010091">
    <property type="component" value="Chromosome 5"/>
</dbReference>
<dbReference type="RefSeq" id="XP_012049148.1">
    <property type="nucleotide sequence ID" value="XM_012193758.1"/>
</dbReference>
<reference evidence="1 2" key="1">
    <citation type="journal article" date="2014" name="PLoS Genet.">
        <title>Analysis of the genome and transcriptome of Cryptococcus neoformans var. grubii reveals complex RNA expression and microevolution leading to virulence attenuation.</title>
        <authorList>
            <person name="Janbon G."/>
            <person name="Ormerod K.L."/>
            <person name="Paulet D."/>
            <person name="Byrnes E.J.III."/>
            <person name="Yadav V."/>
            <person name="Chatterjee G."/>
            <person name="Mullapudi N."/>
            <person name="Hon C.C."/>
            <person name="Billmyre R.B."/>
            <person name="Brunel F."/>
            <person name="Bahn Y.S."/>
            <person name="Chen W."/>
            <person name="Chen Y."/>
            <person name="Chow E.W."/>
            <person name="Coppee J.Y."/>
            <person name="Floyd-Averette A."/>
            <person name="Gaillardin C."/>
            <person name="Gerik K.J."/>
            <person name="Goldberg J."/>
            <person name="Gonzalez-Hilarion S."/>
            <person name="Gujja S."/>
            <person name="Hamlin J.L."/>
            <person name="Hsueh Y.P."/>
            <person name="Ianiri G."/>
            <person name="Jones S."/>
            <person name="Kodira C.D."/>
            <person name="Kozubowski L."/>
            <person name="Lam W."/>
            <person name="Marra M."/>
            <person name="Mesner L.D."/>
            <person name="Mieczkowski P.A."/>
            <person name="Moyrand F."/>
            <person name="Nielsen K."/>
            <person name="Proux C."/>
            <person name="Rossignol T."/>
            <person name="Schein J.E."/>
            <person name="Sun S."/>
            <person name="Wollschlaeger C."/>
            <person name="Wood I.A."/>
            <person name="Zeng Q."/>
            <person name="Neuveglise C."/>
            <person name="Newlon C.S."/>
            <person name="Perfect J.R."/>
            <person name="Lodge J.K."/>
            <person name="Idnurm A."/>
            <person name="Stajich J.E."/>
            <person name="Kronstad J.W."/>
            <person name="Sanyal K."/>
            <person name="Heitman J."/>
            <person name="Fraser J.A."/>
            <person name="Cuomo C.A."/>
            <person name="Dietrich F.S."/>
        </authorList>
    </citation>
    <scope>NUCLEOTIDE SEQUENCE [LARGE SCALE GENOMIC DNA]</scope>
    <source>
        <strain evidence="2">H99 / ATCC 208821 / CBS 10515 / FGSC 9487</strain>
    </source>
</reference>
<gene>
    <name evidence="1" type="ORF">CNAG_07456</name>
</gene>